<sequence>MRNSKVVELNSTLELLNESELYSFKGGLAGGQSETEIPEIIIPAPDRDDDGGTNPPDTDLPTWDDDDPPIWGDDGPPDGGTGAGNGSNDVPADAFGGIFSLTLAERSFLAHHVPALGVLKMIGNYNLAVEKGNGINNEADALRHALWSALDAADIGVNLARQFHTLHETEHPGTPAENAMDLHNNEWGYNWFLQNGNPEDNMPKFELDFNTAVINGSIKTKP</sequence>
<feature type="domain" description="DUF6973" evidence="2">
    <location>
        <begin position="131"/>
        <end position="198"/>
    </location>
</feature>
<feature type="compositionally biased region" description="Low complexity" evidence="1">
    <location>
        <begin position="52"/>
        <end position="61"/>
    </location>
</feature>
<dbReference type="AlphaFoldDB" id="A0A1B8ZLR9"/>
<gene>
    <name evidence="3" type="ORF">BBI01_10605</name>
</gene>
<comment type="caution">
    <text evidence="3">The sequence shown here is derived from an EMBL/GenBank/DDBJ whole genome shotgun (WGS) entry which is preliminary data.</text>
</comment>
<dbReference type="InterPro" id="IPR054246">
    <property type="entry name" value="DUF6973"/>
</dbReference>
<keyword evidence="4" id="KW-1185">Reference proteome</keyword>
<dbReference type="OrthoDB" id="1251927at2"/>
<accession>A0A1B8ZLR9</accession>
<dbReference type="EMBL" id="MAYH01000023">
    <property type="protein sequence ID" value="OCA72556.1"/>
    <property type="molecule type" value="Genomic_DNA"/>
</dbReference>
<proteinExistence type="predicted"/>
<feature type="compositionally biased region" description="Low complexity" evidence="1">
    <location>
        <begin position="34"/>
        <end position="44"/>
    </location>
</feature>
<feature type="region of interest" description="Disordered" evidence="1">
    <location>
        <begin position="27"/>
        <end position="89"/>
    </location>
</feature>
<evidence type="ECO:0000256" key="1">
    <source>
        <dbReference type="SAM" id="MobiDB-lite"/>
    </source>
</evidence>
<organism evidence="3 4">
    <name type="scientific">Chryseobacterium artocarpi</name>
    <dbReference type="NCBI Taxonomy" id="1414727"/>
    <lineage>
        <taxon>Bacteria</taxon>
        <taxon>Pseudomonadati</taxon>
        <taxon>Bacteroidota</taxon>
        <taxon>Flavobacteriia</taxon>
        <taxon>Flavobacteriales</taxon>
        <taxon>Weeksellaceae</taxon>
        <taxon>Chryseobacterium group</taxon>
        <taxon>Chryseobacterium</taxon>
    </lineage>
</organism>
<evidence type="ECO:0000313" key="4">
    <source>
        <dbReference type="Proteomes" id="UP000092651"/>
    </source>
</evidence>
<name>A0A1B8ZLR9_9FLAO</name>
<evidence type="ECO:0000259" key="2">
    <source>
        <dbReference type="Pfam" id="PF22322"/>
    </source>
</evidence>
<reference evidence="3 4" key="1">
    <citation type="submission" date="2016-07" db="EMBL/GenBank/DDBJ databases">
        <authorList>
            <person name="Jeong J.-J."/>
            <person name="Kim D.W."/>
            <person name="Sang M.K."/>
            <person name="Choi I.-G."/>
            <person name="Kim K.D."/>
        </authorList>
    </citation>
    <scope>NUCLEOTIDE SEQUENCE [LARGE SCALE GENOMIC DNA]</scope>
    <source>
        <strain evidence="3 4">UTM-3</strain>
    </source>
</reference>
<evidence type="ECO:0000313" key="3">
    <source>
        <dbReference type="EMBL" id="OCA72556.1"/>
    </source>
</evidence>
<dbReference type="Pfam" id="PF22322">
    <property type="entry name" value="DUF6973"/>
    <property type="match status" value="1"/>
</dbReference>
<dbReference type="RefSeq" id="WP_065394775.1">
    <property type="nucleotide sequence ID" value="NZ_MAYH01000023.1"/>
</dbReference>
<dbReference type="Proteomes" id="UP000092651">
    <property type="component" value="Unassembled WGS sequence"/>
</dbReference>
<protein>
    <recommendedName>
        <fullName evidence="2">DUF6973 domain-containing protein</fullName>
    </recommendedName>
</protein>